<dbReference type="InterPro" id="IPR023779">
    <property type="entry name" value="Chromodomain_CS"/>
</dbReference>
<keyword evidence="2" id="KW-0539">Nucleus</keyword>
<accession>A0A8I6RZD7</accession>
<dbReference type="InterPro" id="IPR000953">
    <property type="entry name" value="Chromo/chromo_shadow_dom"/>
</dbReference>
<feature type="region of interest" description="Disordered" evidence="3">
    <location>
        <begin position="49"/>
        <end position="187"/>
    </location>
</feature>
<name>A0A8I6RZD7_CIMLE</name>
<dbReference type="InterPro" id="IPR023780">
    <property type="entry name" value="Chromo_domain"/>
</dbReference>
<dbReference type="PROSITE" id="PS50013">
    <property type="entry name" value="CHROMO_2"/>
    <property type="match status" value="3"/>
</dbReference>
<dbReference type="InterPro" id="IPR017984">
    <property type="entry name" value="Chromo_dom_subgr"/>
</dbReference>
<dbReference type="InterPro" id="IPR016197">
    <property type="entry name" value="Chromo-like_dom_sf"/>
</dbReference>
<protein>
    <recommendedName>
        <fullName evidence="4">Chromo domain-containing protein</fullName>
    </recommendedName>
</protein>
<evidence type="ECO:0000313" key="5">
    <source>
        <dbReference type="EnsemblMetazoa" id="XP_014255148.1"/>
    </source>
</evidence>
<feature type="region of interest" description="Disordered" evidence="3">
    <location>
        <begin position="1"/>
        <end position="20"/>
    </location>
</feature>
<feature type="compositionally biased region" description="Acidic residues" evidence="3">
    <location>
        <begin position="60"/>
        <end position="73"/>
    </location>
</feature>
<evidence type="ECO:0000313" key="6">
    <source>
        <dbReference type="Proteomes" id="UP000494040"/>
    </source>
</evidence>
<reference evidence="5" key="1">
    <citation type="submission" date="2022-01" db="UniProtKB">
        <authorList>
            <consortium name="EnsemblMetazoa"/>
        </authorList>
    </citation>
    <scope>IDENTIFICATION</scope>
</reference>
<proteinExistence type="predicted"/>
<dbReference type="PROSITE" id="PS00598">
    <property type="entry name" value="CHROMO_1"/>
    <property type="match status" value="2"/>
</dbReference>
<feature type="compositionally biased region" description="Basic residues" evidence="3">
    <location>
        <begin position="148"/>
        <end position="164"/>
    </location>
</feature>
<comment type="subcellular location">
    <subcellularLocation>
        <location evidence="1">Nucleus</location>
    </subcellularLocation>
</comment>
<dbReference type="Proteomes" id="UP000494040">
    <property type="component" value="Unassembled WGS sequence"/>
</dbReference>
<dbReference type="GO" id="GO:0005694">
    <property type="term" value="C:chromosome"/>
    <property type="evidence" value="ECO:0007669"/>
    <property type="project" value="UniProtKB-ARBA"/>
</dbReference>
<feature type="compositionally biased region" description="Basic and acidic residues" evidence="3">
    <location>
        <begin position="1"/>
        <end position="19"/>
    </location>
</feature>
<feature type="compositionally biased region" description="Basic and acidic residues" evidence="3">
    <location>
        <begin position="165"/>
        <end position="175"/>
    </location>
</feature>
<feature type="domain" description="Chromo" evidence="4">
    <location>
        <begin position="185"/>
        <end position="244"/>
    </location>
</feature>
<gene>
    <name evidence="5" type="primary">106669851</name>
</gene>
<dbReference type="SMART" id="SM00298">
    <property type="entry name" value="CHROMO"/>
    <property type="match status" value="3"/>
</dbReference>
<dbReference type="EnsemblMetazoa" id="XM_014399662.1">
    <property type="protein sequence ID" value="XP_014255148.1"/>
    <property type="gene ID" value="LOC106669851"/>
</dbReference>
<dbReference type="OrthoDB" id="6629664at2759"/>
<sequence length="254" mass="29295">MVKKKSTESVEKILDERTENGTVQYKVKYAGKVEPTWVDEDKLDCEEEMQQYLETKNGDVESEEDNNESEGEETPAKKPKLEPEESAEEEDPDEEFEVECLVSDRMTEEGKVQYKVRWRGYDSDQDTWENESNLDCPDIIEEYNAKKGSAKPGKKPKGKPGPKKKGADRDSEVAKKKSSLPVEEREPEKIVGLHTLKSGKRELLVRWKNLPESEDSWEPEESMLNTPVHEKFLIKEKENKARKEAKLKEMAAEE</sequence>
<dbReference type="KEGG" id="clec:106669851"/>
<dbReference type="Pfam" id="PF00385">
    <property type="entry name" value="Chromo"/>
    <property type="match status" value="3"/>
</dbReference>
<feature type="compositionally biased region" description="Basic and acidic residues" evidence="3">
    <location>
        <begin position="74"/>
        <end position="83"/>
    </location>
</feature>
<evidence type="ECO:0000256" key="1">
    <source>
        <dbReference type="ARBA" id="ARBA00004123"/>
    </source>
</evidence>
<feature type="domain" description="Chromo" evidence="4">
    <location>
        <begin position="8"/>
        <end position="64"/>
    </location>
</feature>
<dbReference type="Gene3D" id="2.40.50.40">
    <property type="match status" value="3"/>
</dbReference>
<dbReference type="PANTHER" id="PTHR22812">
    <property type="entry name" value="CHROMOBOX PROTEIN"/>
    <property type="match status" value="1"/>
</dbReference>
<feature type="compositionally biased region" description="Acidic residues" evidence="3">
    <location>
        <begin position="84"/>
        <end position="98"/>
    </location>
</feature>
<evidence type="ECO:0000259" key="4">
    <source>
        <dbReference type="PROSITE" id="PS50013"/>
    </source>
</evidence>
<feature type="domain" description="Chromo" evidence="4">
    <location>
        <begin position="96"/>
        <end position="155"/>
    </location>
</feature>
<dbReference type="InterPro" id="IPR051219">
    <property type="entry name" value="Heterochromatin_chromo-domain"/>
</dbReference>
<dbReference type="CDD" id="cd00024">
    <property type="entry name" value="CD_CSD"/>
    <property type="match status" value="2"/>
</dbReference>
<organism evidence="5 6">
    <name type="scientific">Cimex lectularius</name>
    <name type="common">Bed bug</name>
    <name type="synonym">Acanthia lectularia</name>
    <dbReference type="NCBI Taxonomy" id="79782"/>
    <lineage>
        <taxon>Eukaryota</taxon>
        <taxon>Metazoa</taxon>
        <taxon>Ecdysozoa</taxon>
        <taxon>Arthropoda</taxon>
        <taxon>Hexapoda</taxon>
        <taxon>Insecta</taxon>
        <taxon>Pterygota</taxon>
        <taxon>Neoptera</taxon>
        <taxon>Paraneoptera</taxon>
        <taxon>Hemiptera</taxon>
        <taxon>Heteroptera</taxon>
        <taxon>Panheteroptera</taxon>
        <taxon>Cimicomorpha</taxon>
        <taxon>Cimicidae</taxon>
        <taxon>Cimex</taxon>
    </lineage>
</organism>
<dbReference type="SUPFAM" id="SSF54160">
    <property type="entry name" value="Chromo domain-like"/>
    <property type="match status" value="3"/>
</dbReference>
<evidence type="ECO:0000256" key="3">
    <source>
        <dbReference type="SAM" id="MobiDB-lite"/>
    </source>
</evidence>
<keyword evidence="6" id="KW-1185">Reference proteome</keyword>
<dbReference type="PRINTS" id="PR00504">
    <property type="entry name" value="CHROMODOMAIN"/>
</dbReference>
<dbReference type="GO" id="GO:0005634">
    <property type="term" value="C:nucleus"/>
    <property type="evidence" value="ECO:0007669"/>
    <property type="project" value="UniProtKB-SubCell"/>
</dbReference>
<evidence type="ECO:0000256" key="2">
    <source>
        <dbReference type="ARBA" id="ARBA00023242"/>
    </source>
</evidence>
<dbReference type="AlphaFoldDB" id="A0A8I6RZD7"/>